<dbReference type="PROSITE" id="PS50089">
    <property type="entry name" value="ZF_RING_2"/>
    <property type="match status" value="1"/>
</dbReference>
<dbReference type="Gene3D" id="3.30.40.10">
    <property type="entry name" value="Zinc/RING finger domain, C3HC4 (zinc finger)"/>
    <property type="match status" value="1"/>
</dbReference>
<feature type="region of interest" description="Disordered" evidence="2">
    <location>
        <begin position="35"/>
        <end position="54"/>
    </location>
</feature>
<dbReference type="EMBL" id="JARJCW010000018">
    <property type="protein sequence ID" value="KAJ7214799.1"/>
    <property type="molecule type" value="Genomic_DNA"/>
</dbReference>
<feature type="domain" description="RING-type" evidence="3">
    <location>
        <begin position="69"/>
        <end position="111"/>
    </location>
</feature>
<evidence type="ECO:0000256" key="2">
    <source>
        <dbReference type="SAM" id="MobiDB-lite"/>
    </source>
</evidence>
<feature type="compositionally biased region" description="Polar residues" evidence="2">
    <location>
        <begin position="133"/>
        <end position="148"/>
    </location>
</feature>
<dbReference type="Proteomes" id="UP001219525">
    <property type="component" value="Unassembled WGS sequence"/>
</dbReference>
<proteinExistence type="predicted"/>
<keyword evidence="5" id="KW-1185">Reference proteome</keyword>
<feature type="region of interest" description="Disordered" evidence="2">
    <location>
        <begin position="108"/>
        <end position="166"/>
    </location>
</feature>
<keyword evidence="1" id="KW-0863">Zinc-finger</keyword>
<keyword evidence="1" id="KW-0862">Zinc</keyword>
<name>A0AAD6YJ96_9AGAR</name>
<evidence type="ECO:0000256" key="1">
    <source>
        <dbReference type="PROSITE-ProRule" id="PRU00175"/>
    </source>
</evidence>
<organism evidence="4 5">
    <name type="scientific">Mycena pura</name>
    <dbReference type="NCBI Taxonomy" id="153505"/>
    <lineage>
        <taxon>Eukaryota</taxon>
        <taxon>Fungi</taxon>
        <taxon>Dikarya</taxon>
        <taxon>Basidiomycota</taxon>
        <taxon>Agaricomycotina</taxon>
        <taxon>Agaricomycetes</taxon>
        <taxon>Agaricomycetidae</taxon>
        <taxon>Agaricales</taxon>
        <taxon>Marasmiineae</taxon>
        <taxon>Mycenaceae</taxon>
        <taxon>Mycena</taxon>
    </lineage>
</organism>
<protein>
    <recommendedName>
        <fullName evidence="3">RING-type domain-containing protein</fullName>
    </recommendedName>
</protein>
<dbReference type="InterPro" id="IPR013083">
    <property type="entry name" value="Znf_RING/FYVE/PHD"/>
</dbReference>
<evidence type="ECO:0000313" key="5">
    <source>
        <dbReference type="Proteomes" id="UP001219525"/>
    </source>
</evidence>
<evidence type="ECO:0000313" key="4">
    <source>
        <dbReference type="EMBL" id="KAJ7214799.1"/>
    </source>
</evidence>
<keyword evidence="1" id="KW-0479">Metal-binding</keyword>
<dbReference type="InterPro" id="IPR001841">
    <property type="entry name" value="Znf_RING"/>
</dbReference>
<dbReference type="AlphaFoldDB" id="A0AAD6YJ96"/>
<accession>A0AAD6YJ96</accession>
<comment type="caution">
    <text evidence="4">The sequence shown here is derived from an EMBL/GenBank/DDBJ whole genome shotgun (WGS) entry which is preliminary data.</text>
</comment>
<dbReference type="GO" id="GO:0008270">
    <property type="term" value="F:zinc ion binding"/>
    <property type="evidence" value="ECO:0007669"/>
    <property type="project" value="UniProtKB-KW"/>
</dbReference>
<reference evidence="4" key="1">
    <citation type="submission" date="2023-03" db="EMBL/GenBank/DDBJ databases">
        <title>Massive genome expansion in bonnet fungi (Mycena s.s.) driven by repeated elements and novel gene families across ecological guilds.</title>
        <authorList>
            <consortium name="Lawrence Berkeley National Laboratory"/>
            <person name="Harder C.B."/>
            <person name="Miyauchi S."/>
            <person name="Viragh M."/>
            <person name="Kuo A."/>
            <person name="Thoen E."/>
            <person name="Andreopoulos B."/>
            <person name="Lu D."/>
            <person name="Skrede I."/>
            <person name="Drula E."/>
            <person name="Henrissat B."/>
            <person name="Morin E."/>
            <person name="Kohler A."/>
            <person name="Barry K."/>
            <person name="LaButti K."/>
            <person name="Morin E."/>
            <person name="Salamov A."/>
            <person name="Lipzen A."/>
            <person name="Mereny Z."/>
            <person name="Hegedus B."/>
            <person name="Baldrian P."/>
            <person name="Stursova M."/>
            <person name="Weitz H."/>
            <person name="Taylor A."/>
            <person name="Grigoriev I.V."/>
            <person name="Nagy L.G."/>
            <person name="Martin F."/>
            <person name="Kauserud H."/>
        </authorList>
    </citation>
    <scope>NUCLEOTIDE SEQUENCE</scope>
    <source>
        <strain evidence="4">9144</strain>
    </source>
</reference>
<sequence>MLCTTYRPLMVDVDVDDAEHEYMRYALDLGADTDDATPWTLPTPPQSPRPTRRLPVRLGRARREPSGDCGICFEHAVEPVRTPCCANVFCVDHIAAWLHGPASDGHCPACRAPSASSTPSPSPPRARSPGLCSHTSADCSSLTSSRSASPDRHFASSSSSESSRESSCEDATDYSFAALERARSLQRRRHTSHPLDAVLGVHGGARALLRAAVCVLVIAVLAGRGRWGARAA</sequence>
<gene>
    <name evidence="4" type="ORF">GGX14DRAFT_562831</name>
</gene>
<dbReference type="SUPFAM" id="SSF57850">
    <property type="entry name" value="RING/U-box"/>
    <property type="match status" value="1"/>
</dbReference>
<evidence type="ECO:0000259" key="3">
    <source>
        <dbReference type="PROSITE" id="PS50089"/>
    </source>
</evidence>